<evidence type="ECO:0000256" key="20">
    <source>
        <dbReference type="SAM" id="MobiDB-lite"/>
    </source>
</evidence>
<dbReference type="SUPFAM" id="SSF47954">
    <property type="entry name" value="Cyclin-like"/>
    <property type="match status" value="1"/>
</dbReference>
<dbReference type="PANTHER" id="PTHR23401:SF2">
    <property type="entry name" value="CYCLIN-DEPENDENT KINASE 5 ACTIVATOR 1"/>
    <property type="match status" value="1"/>
</dbReference>
<keyword evidence="7" id="KW-1003">Cell membrane</keyword>
<evidence type="ECO:0000256" key="10">
    <source>
        <dbReference type="ARBA" id="ARBA00022843"/>
    </source>
</evidence>
<evidence type="ECO:0000256" key="12">
    <source>
        <dbReference type="ARBA" id="ARBA00023136"/>
    </source>
</evidence>
<evidence type="ECO:0000256" key="19">
    <source>
        <dbReference type="ARBA" id="ARBA00046889"/>
    </source>
</evidence>
<reference evidence="22" key="1">
    <citation type="submission" date="2013-03" db="EMBL/GenBank/DDBJ databases">
        <authorList>
            <person name="Jeffery W."/>
            <person name="Warren W."/>
            <person name="Wilson R.K."/>
        </authorList>
    </citation>
    <scope>NUCLEOTIDE SEQUENCE</scope>
    <source>
        <strain evidence="22">female</strain>
    </source>
</reference>
<dbReference type="Ensembl" id="ENSAMXT00000050171.1">
    <property type="protein sequence ID" value="ENSAMXP00000028655.1"/>
    <property type="gene ID" value="ENSAMXG00000031754.1"/>
</dbReference>
<reference evidence="21" key="3">
    <citation type="submission" date="2025-08" db="UniProtKB">
        <authorList>
            <consortium name="Ensembl"/>
        </authorList>
    </citation>
    <scope>IDENTIFICATION</scope>
</reference>
<evidence type="ECO:0000256" key="17">
    <source>
        <dbReference type="ARBA" id="ARBA00040087"/>
    </source>
</evidence>
<evidence type="ECO:0000256" key="6">
    <source>
        <dbReference type="ARBA" id="ARBA00010175"/>
    </source>
</evidence>
<dbReference type="Pfam" id="PF03261">
    <property type="entry name" value="CDK5_activator"/>
    <property type="match status" value="1"/>
</dbReference>
<sequence>STQHRSILTDLHPDTVPVHPDQQQQQVLTLLHHTLSHYTLSTPHTFYTTHFHTTHFLHHTLSTPHTFYTTHFLHHTLSTPHTFYTTHFLHHTLSTLHTFYTTHFHTTHFLHHTLSTLHTFHTTHFPHHTLSTLHTFHTTHFLHHTLSTPHTFTLHTFYTTHFSHQTLSTPHTFYTTHFPHHTLPTPHTFYTTHFLHPTLSTLHTFYTAHFYQTHIYTSKIFIIIINMASSSVQHLIHGEEEKKNQGMKRSRSQLTPDHPVAPEVSLAKRRKIQSSTTVPLTHWMVVRNTFCSRLLRLVGEFLCRRCRLLTGLRPTVPPFWIQNVDVALTVLGGQEQPFICSGTVAFLFMVLRDTVSADVASVVELRAVLLSCLYVSYAYIGHEISYPALPFIMKTDRQTFWKRTLDITKRMSRKMLQINISPYVFAKVISDLKKQTDH</sequence>
<keyword evidence="12" id="KW-0472">Membrane</keyword>
<keyword evidence="9" id="KW-0597">Phosphoprotein</keyword>
<dbReference type="GO" id="GO:0007411">
    <property type="term" value="P:axon guidance"/>
    <property type="evidence" value="ECO:0007669"/>
    <property type="project" value="TreeGrafter"/>
</dbReference>
<dbReference type="GO" id="GO:0016533">
    <property type="term" value="C:protein kinase 5 complex"/>
    <property type="evidence" value="ECO:0007669"/>
    <property type="project" value="InterPro"/>
</dbReference>
<name>A0A3B1IGH2_ASTMX</name>
<evidence type="ECO:0000256" key="8">
    <source>
        <dbReference type="ARBA" id="ARBA00022490"/>
    </source>
</evidence>
<evidence type="ECO:0000313" key="21">
    <source>
        <dbReference type="Ensembl" id="ENSAMXP00000028655.1"/>
    </source>
</evidence>
<dbReference type="InParanoid" id="A0A3B1IGH2"/>
<dbReference type="AlphaFoldDB" id="A0A3B1IGH2"/>
<evidence type="ECO:0000256" key="5">
    <source>
        <dbReference type="ARBA" id="ARBA00004556"/>
    </source>
</evidence>
<proteinExistence type="inferred from homology"/>
<keyword evidence="8" id="KW-0963">Cytoplasm</keyword>
<dbReference type="GO" id="GO:0048511">
    <property type="term" value="P:rhythmic process"/>
    <property type="evidence" value="ECO:0007669"/>
    <property type="project" value="UniProtKB-KW"/>
</dbReference>
<evidence type="ECO:0000256" key="11">
    <source>
        <dbReference type="ARBA" id="ARBA00023108"/>
    </source>
</evidence>
<feature type="region of interest" description="Disordered" evidence="20">
    <location>
        <begin position="239"/>
        <end position="260"/>
    </location>
</feature>
<dbReference type="GO" id="GO:0048471">
    <property type="term" value="C:perinuclear region of cytoplasm"/>
    <property type="evidence" value="ECO:0007669"/>
    <property type="project" value="UniProtKB-SubCell"/>
</dbReference>
<evidence type="ECO:0000256" key="15">
    <source>
        <dbReference type="ARBA" id="ARBA00023288"/>
    </source>
</evidence>
<dbReference type="GO" id="GO:0061575">
    <property type="term" value="F:cyclin-dependent protein serine/threonine kinase activator activity"/>
    <property type="evidence" value="ECO:0007669"/>
    <property type="project" value="InterPro"/>
</dbReference>
<accession>A0A3B1IGH2</accession>
<evidence type="ECO:0000256" key="18">
    <source>
        <dbReference type="ARBA" id="ARBA00043197"/>
    </source>
</evidence>
<dbReference type="InterPro" id="IPR004944">
    <property type="entry name" value="CDK5_activator"/>
</dbReference>
<dbReference type="GO" id="GO:0005634">
    <property type="term" value="C:nucleus"/>
    <property type="evidence" value="ECO:0007669"/>
    <property type="project" value="UniProtKB-SubCell"/>
</dbReference>
<evidence type="ECO:0000256" key="16">
    <source>
        <dbReference type="ARBA" id="ARBA00037486"/>
    </source>
</evidence>
<comment type="subcellular location">
    <subcellularLocation>
        <location evidence="2">Cell membrane</location>
        <topology evidence="2">Lipid-anchor</topology>
    </subcellularLocation>
    <subcellularLocation>
        <location evidence="4">Cell projection</location>
        <location evidence="4">Neuron projection</location>
    </subcellularLocation>
    <subcellularLocation>
        <location evidence="5">Cytoplasm</location>
        <location evidence="5">Perinuclear region</location>
    </subcellularLocation>
    <subcellularLocation>
        <location evidence="1">Nucleus</location>
    </subcellularLocation>
    <subcellularLocation>
        <location evidence="3">Perikaryon</location>
    </subcellularLocation>
</comment>
<dbReference type="PANTHER" id="PTHR23401">
    <property type="entry name" value="CYCLIN DEPENDANT KINASE-5 ACTIVATOR"/>
    <property type="match status" value="1"/>
</dbReference>
<keyword evidence="13" id="KW-0539">Nucleus</keyword>
<evidence type="ECO:0000256" key="7">
    <source>
        <dbReference type="ARBA" id="ARBA00022475"/>
    </source>
</evidence>
<dbReference type="GO" id="GO:0007420">
    <property type="term" value="P:brain development"/>
    <property type="evidence" value="ECO:0007669"/>
    <property type="project" value="TreeGrafter"/>
</dbReference>
<evidence type="ECO:0000256" key="9">
    <source>
        <dbReference type="ARBA" id="ARBA00022553"/>
    </source>
</evidence>
<organism evidence="21 22">
    <name type="scientific">Astyanax mexicanus</name>
    <name type="common">Blind cave fish</name>
    <name type="synonym">Astyanax fasciatus mexicanus</name>
    <dbReference type="NCBI Taxonomy" id="7994"/>
    <lineage>
        <taxon>Eukaryota</taxon>
        <taxon>Metazoa</taxon>
        <taxon>Chordata</taxon>
        <taxon>Craniata</taxon>
        <taxon>Vertebrata</taxon>
        <taxon>Euteleostomi</taxon>
        <taxon>Actinopterygii</taxon>
        <taxon>Neopterygii</taxon>
        <taxon>Teleostei</taxon>
        <taxon>Ostariophysi</taxon>
        <taxon>Characiformes</taxon>
        <taxon>Characoidei</taxon>
        <taxon>Acestrorhamphidae</taxon>
        <taxon>Acestrorhamphinae</taxon>
        <taxon>Astyanax</taxon>
    </lineage>
</organism>
<evidence type="ECO:0000256" key="3">
    <source>
        <dbReference type="ARBA" id="ARBA00004484"/>
    </source>
</evidence>
<keyword evidence="10" id="KW-0832">Ubl conjugation</keyword>
<evidence type="ECO:0000256" key="1">
    <source>
        <dbReference type="ARBA" id="ARBA00004123"/>
    </source>
</evidence>
<dbReference type="GO" id="GO:0043204">
    <property type="term" value="C:perikaryon"/>
    <property type="evidence" value="ECO:0007669"/>
    <property type="project" value="UniProtKB-SubCell"/>
</dbReference>
<evidence type="ECO:0000256" key="4">
    <source>
        <dbReference type="ARBA" id="ARBA00004487"/>
    </source>
</evidence>
<keyword evidence="22" id="KW-1185">Reference proteome</keyword>
<dbReference type="GO" id="GO:0019901">
    <property type="term" value="F:protein kinase binding"/>
    <property type="evidence" value="ECO:0007669"/>
    <property type="project" value="TreeGrafter"/>
</dbReference>
<evidence type="ECO:0000313" key="22">
    <source>
        <dbReference type="Proteomes" id="UP000018467"/>
    </source>
</evidence>
<keyword evidence="14" id="KW-0966">Cell projection</keyword>
<reference evidence="22" key="2">
    <citation type="journal article" date="2014" name="Nat. Commun.">
        <title>The cavefish genome reveals candidate genes for eye loss.</title>
        <authorList>
            <person name="McGaugh S.E."/>
            <person name="Gross J.B."/>
            <person name="Aken B."/>
            <person name="Blin M."/>
            <person name="Borowsky R."/>
            <person name="Chalopin D."/>
            <person name="Hinaux H."/>
            <person name="Jeffery W.R."/>
            <person name="Keene A."/>
            <person name="Ma L."/>
            <person name="Minx P."/>
            <person name="Murphy D."/>
            <person name="O'Quin K.E."/>
            <person name="Retaux S."/>
            <person name="Rohner N."/>
            <person name="Searle S.M."/>
            <person name="Stahl B.A."/>
            <person name="Tabin C."/>
            <person name="Volff J.N."/>
            <person name="Yoshizawa M."/>
            <person name="Warren W.C."/>
        </authorList>
    </citation>
    <scope>NUCLEOTIDE SEQUENCE [LARGE SCALE GENOMIC DNA]</scope>
    <source>
        <strain evidence="22">female</strain>
    </source>
</reference>
<comment type="similarity">
    <text evidence="6">Belongs to the cyclin-dependent kinase 5 activator family.</text>
</comment>
<comment type="function">
    <text evidence="16">p35 is a neuron specific activator of CDK5. The complex p35/CDK5 is required for neurite outgrowth and cortical lamination. Involved in dendritic spine morphogenesis by mediating the EFNA1-EPHA4 signaling. Activator of TPKII. The complex p35/CDK5 participates in the regulation of the circadian clock by modulating the function of CLOCK protein: phosphorylates CLOCK at 'Thr-451' and 'Thr-461' and regulates the transcriptional activity of the CLOCK-BMAL1 heterodimer in association with altered stability and subcellular distribution.</text>
</comment>
<dbReference type="GeneTree" id="ENSGT00390000008812"/>
<keyword evidence="15" id="KW-0449">Lipoprotein</keyword>
<evidence type="ECO:0000256" key="14">
    <source>
        <dbReference type="ARBA" id="ARBA00023273"/>
    </source>
</evidence>
<dbReference type="InterPro" id="IPR036915">
    <property type="entry name" value="Cyclin-like_sf"/>
</dbReference>
<dbReference type="Bgee" id="ENSAMXG00000031754">
    <property type="expression patterns" value="Expressed in testis and 4 other cell types or tissues"/>
</dbReference>
<reference evidence="21" key="4">
    <citation type="submission" date="2025-09" db="UniProtKB">
        <authorList>
            <consortium name="Ensembl"/>
        </authorList>
    </citation>
    <scope>IDENTIFICATION</scope>
</reference>
<dbReference type="Proteomes" id="UP000018467">
    <property type="component" value="Unassembled WGS sequence"/>
</dbReference>
<protein>
    <recommendedName>
        <fullName evidence="17">Cyclin-dependent kinase 5 activator 1</fullName>
    </recommendedName>
    <alternativeName>
        <fullName evidence="18">Cyclin-dependent kinase 5 regulatory subunit 1</fullName>
    </alternativeName>
</protein>
<dbReference type="GO" id="GO:0005886">
    <property type="term" value="C:plasma membrane"/>
    <property type="evidence" value="ECO:0007669"/>
    <property type="project" value="UniProtKB-SubCell"/>
</dbReference>
<evidence type="ECO:0000256" key="2">
    <source>
        <dbReference type="ARBA" id="ARBA00004193"/>
    </source>
</evidence>
<keyword evidence="11" id="KW-0090">Biological rhythms</keyword>
<comment type="subunit">
    <text evidence="19">Heterodimer composed of a catalytic subunit CDK5 and a regulatory subunit CDK5R1 (p25) and macromolecular complex composed of at least CDK5, CDK5R1 (p35) and CDK5RAP1 or CDK5RAP2 or CDK5RAP3. Only the heterodimer shows kinase activity. Interacts with EPHA4 and NGEF; may mediate the activation of NGEF by EPHA4. Interacts with RASGRF2. The complex p35/CDK5 interacts with CLOCK.</text>
</comment>
<dbReference type="GO" id="GO:0030426">
    <property type="term" value="C:growth cone"/>
    <property type="evidence" value="ECO:0007669"/>
    <property type="project" value="TreeGrafter"/>
</dbReference>
<evidence type="ECO:0000256" key="13">
    <source>
        <dbReference type="ARBA" id="ARBA00023242"/>
    </source>
</evidence>
<dbReference type="Gene3D" id="1.10.472.10">
    <property type="entry name" value="Cyclin-like"/>
    <property type="match status" value="1"/>
</dbReference>
<dbReference type="STRING" id="7994.ENSAMXP00000028655"/>